<organism evidence="1 2">
    <name type="scientific">Paraburkholderia atlantica</name>
    <dbReference type="NCBI Taxonomy" id="2654982"/>
    <lineage>
        <taxon>Bacteria</taxon>
        <taxon>Pseudomonadati</taxon>
        <taxon>Pseudomonadota</taxon>
        <taxon>Betaproteobacteria</taxon>
        <taxon>Burkholderiales</taxon>
        <taxon>Burkholderiaceae</taxon>
        <taxon>Paraburkholderia</taxon>
    </lineage>
</organism>
<reference evidence="1 2" key="1">
    <citation type="submission" date="2020-08" db="EMBL/GenBank/DDBJ databases">
        <title>Genomic Encyclopedia of Type Strains, Phase IV (KMG-V): Genome sequencing to study the core and pangenomes of soil and plant-associated prokaryotes.</title>
        <authorList>
            <person name="Whitman W."/>
        </authorList>
    </citation>
    <scope>NUCLEOTIDE SEQUENCE [LARGE SCALE GENOMIC DNA]</scope>
    <source>
        <strain evidence="1 2">JPY158</strain>
    </source>
</reference>
<proteinExistence type="predicted"/>
<dbReference type="EMBL" id="JACHDD010000003">
    <property type="protein sequence ID" value="MBB5423956.1"/>
    <property type="molecule type" value="Genomic_DNA"/>
</dbReference>
<gene>
    <name evidence="1" type="ORF">HDG40_002100</name>
</gene>
<sequence length="99" mass="11003">MKTIKIEQCNGYEIGIRTVLVHDGNGRPEAEADATSAGGYAAFVQIARDGEVCMDWHMPQRQRRCATREDAEAQAMDYAIRLVERRPLDGPPPDFPEAA</sequence>
<evidence type="ECO:0000313" key="2">
    <source>
        <dbReference type="Proteomes" id="UP000592780"/>
    </source>
</evidence>
<dbReference type="RefSeq" id="WP_184129466.1">
    <property type="nucleotide sequence ID" value="NZ_JACHDD010000003.1"/>
</dbReference>
<accession>A0A7W8V5J2</accession>
<keyword evidence="2" id="KW-1185">Reference proteome</keyword>
<dbReference type="Proteomes" id="UP000592780">
    <property type="component" value="Unassembled WGS sequence"/>
</dbReference>
<comment type="caution">
    <text evidence="1">The sequence shown here is derived from an EMBL/GenBank/DDBJ whole genome shotgun (WGS) entry which is preliminary data.</text>
</comment>
<protein>
    <submittedName>
        <fullName evidence="1">Uncharacterized protein</fullName>
    </submittedName>
</protein>
<dbReference type="AlphaFoldDB" id="A0A7W8V5J2"/>
<evidence type="ECO:0000313" key="1">
    <source>
        <dbReference type="EMBL" id="MBB5423956.1"/>
    </source>
</evidence>
<name>A0A7W8V5J2_PARAM</name>